<feature type="region of interest" description="Disordered" evidence="1">
    <location>
        <begin position="116"/>
        <end position="169"/>
    </location>
</feature>
<dbReference type="PANTHER" id="PTHR45023">
    <property type="match status" value="1"/>
</dbReference>
<dbReference type="PANTHER" id="PTHR45023:SF4">
    <property type="entry name" value="GLYCINE-RICH PROTEIN-RELATED"/>
    <property type="match status" value="1"/>
</dbReference>
<keyword evidence="3" id="KW-1185">Reference proteome</keyword>
<reference evidence="2 3" key="1">
    <citation type="journal article" date="2022" name="Nat. Genet.">
        <title>Improved pea reference genome and pan-genome highlight genomic features and evolutionary characteristics.</title>
        <authorList>
            <person name="Yang T."/>
            <person name="Liu R."/>
            <person name="Luo Y."/>
            <person name="Hu S."/>
            <person name="Wang D."/>
            <person name="Wang C."/>
            <person name="Pandey M.K."/>
            <person name="Ge S."/>
            <person name="Xu Q."/>
            <person name="Li N."/>
            <person name="Li G."/>
            <person name="Huang Y."/>
            <person name="Saxena R.K."/>
            <person name="Ji Y."/>
            <person name="Li M."/>
            <person name="Yan X."/>
            <person name="He Y."/>
            <person name="Liu Y."/>
            <person name="Wang X."/>
            <person name="Xiang C."/>
            <person name="Varshney R.K."/>
            <person name="Ding H."/>
            <person name="Gao S."/>
            <person name="Zong X."/>
        </authorList>
    </citation>
    <scope>NUCLEOTIDE SEQUENCE [LARGE SCALE GENOMIC DNA]</scope>
    <source>
        <strain evidence="2 3">cv. Zhongwan 6</strain>
    </source>
</reference>
<sequence length="204" mass="23016">MSHVVQIGSNGVQSNDQEHEMPQVCTQGSLENTNLGEEVASAPAVNTPKQRFQQKEDGIFIQSWLNVLKDSIVGVDKKGDSFWKRIDEALNKHRDINYKERKLMALKGSLEASVKRTQNSASRAYSSSSNPLTPMSSEYNPSSPSLLRRPVGQKASKMKEKEKLVEMSSTPNVKYDSLKDDFKKIDLMSMFARDYARIEVKKSR</sequence>
<evidence type="ECO:0000313" key="2">
    <source>
        <dbReference type="EMBL" id="KAI5402881.1"/>
    </source>
</evidence>
<dbReference type="Gramene" id="Psat05G0046800-T1">
    <property type="protein sequence ID" value="KAI5402881.1"/>
    <property type="gene ID" value="KIW84_050468"/>
</dbReference>
<dbReference type="EMBL" id="JAMSHJ010000005">
    <property type="protein sequence ID" value="KAI5402881.1"/>
    <property type="molecule type" value="Genomic_DNA"/>
</dbReference>
<comment type="caution">
    <text evidence="2">The sequence shown here is derived from an EMBL/GenBank/DDBJ whole genome shotgun (WGS) entry which is preliminary data.</text>
</comment>
<organism evidence="2 3">
    <name type="scientific">Pisum sativum</name>
    <name type="common">Garden pea</name>
    <name type="synonym">Lathyrus oleraceus</name>
    <dbReference type="NCBI Taxonomy" id="3888"/>
    <lineage>
        <taxon>Eukaryota</taxon>
        <taxon>Viridiplantae</taxon>
        <taxon>Streptophyta</taxon>
        <taxon>Embryophyta</taxon>
        <taxon>Tracheophyta</taxon>
        <taxon>Spermatophyta</taxon>
        <taxon>Magnoliopsida</taxon>
        <taxon>eudicotyledons</taxon>
        <taxon>Gunneridae</taxon>
        <taxon>Pentapetalae</taxon>
        <taxon>rosids</taxon>
        <taxon>fabids</taxon>
        <taxon>Fabales</taxon>
        <taxon>Fabaceae</taxon>
        <taxon>Papilionoideae</taxon>
        <taxon>50 kb inversion clade</taxon>
        <taxon>NPAAA clade</taxon>
        <taxon>Hologalegina</taxon>
        <taxon>IRL clade</taxon>
        <taxon>Fabeae</taxon>
        <taxon>Lathyrus</taxon>
    </lineage>
</organism>
<accession>A0A9D4WIL4</accession>
<protein>
    <submittedName>
        <fullName evidence="2">Uncharacterized protein</fullName>
    </submittedName>
</protein>
<feature type="compositionally biased region" description="Low complexity" evidence="1">
    <location>
        <begin position="120"/>
        <end position="137"/>
    </location>
</feature>
<name>A0A9D4WIL4_PEA</name>
<dbReference type="Proteomes" id="UP001058974">
    <property type="component" value="Chromosome 5"/>
</dbReference>
<evidence type="ECO:0000313" key="3">
    <source>
        <dbReference type="Proteomes" id="UP001058974"/>
    </source>
</evidence>
<gene>
    <name evidence="2" type="ORF">KIW84_050468</name>
</gene>
<evidence type="ECO:0000256" key="1">
    <source>
        <dbReference type="SAM" id="MobiDB-lite"/>
    </source>
</evidence>
<feature type="region of interest" description="Disordered" evidence="1">
    <location>
        <begin position="1"/>
        <end position="23"/>
    </location>
</feature>
<proteinExistence type="predicted"/>
<dbReference type="AlphaFoldDB" id="A0A9D4WIL4"/>